<accession>A0A857DDG5</accession>
<evidence type="ECO:0000313" key="3">
    <source>
        <dbReference type="Proteomes" id="UP000430508"/>
    </source>
</evidence>
<organism evidence="2 3">
    <name type="scientific">Dehalobacter restrictus</name>
    <dbReference type="NCBI Taxonomy" id="55583"/>
    <lineage>
        <taxon>Bacteria</taxon>
        <taxon>Bacillati</taxon>
        <taxon>Bacillota</taxon>
        <taxon>Clostridia</taxon>
        <taxon>Eubacteriales</taxon>
        <taxon>Desulfitobacteriaceae</taxon>
        <taxon>Dehalobacter</taxon>
    </lineage>
</organism>
<keyword evidence="1" id="KW-1133">Transmembrane helix</keyword>
<gene>
    <name evidence="2" type="ORF">GQ588_00585</name>
</gene>
<dbReference type="AlphaFoldDB" id="A0A857DDG5"/>
<dbReference type="RefSeq" id="WP_158208080.1">
    <property type="nucleotide sequence ID" value="NZ_CP046996.1"/>
</dbReference>
<reference evidence="2 3" key="1">
    <citation type="submission" date="2019-12" db="EMBL/GenBank/DDBJ databases">
        <title>Sequence classification of anaerobic respiratory reductive dehalogenases: First we see many, then we see few.</title>
        <authorList>
            <person name="Molenda O."/>
            <person name="Puentes Jacome L.A."/>
            <person name="Cao X."/>
            <person name="Nesbo C.L."/>
            <person name="Tang S."/>
            <person name="Morson N."/>
            <person name="Patron J."/>
            <person name="Lomheim L."/>
            <person name="Wishart D.S."/>
            <person name="Edwards E.A."/>
        </authorList>
    </citation>
    <scope>NUCLEOTIDE SEQUENCE [LARGE SCALE GENOMIC DNA]</scope>
    <source>
        <strain evidence="2 3">12DCA</strain>
    </source>
</reference>
<dbReference type="EMBL" id="CP046996">
    <property type="protein sequence ID" value="QGZ99269.1"/>
    <property type="molecule type" value="Genomic_DNA"/>
</dbReference>
<feature type="transmembrane region" description="Helical" evidence="1">
    <location>
        <begin position="51"/>
        <end position="70"/>
    </location>
</feature>
<name>A0A857DDG5_9FIRM</name>
<dbReference type="InterPro" id="IPR024414">
    <property type="entry name" value="Uncharacterised_PrgI"/>
</dbReference>
<sequence>MEVKINREIRDYTESLFFGLSMRQFVFSLLAVGVAIGIYFGLRNVLGTETVSWVCILGAFPFAAMGFIRYHGMTAEQFFWAYLKSEFILPKKLMFYPTNVYFEALKQSIQNKEKEEWKRHD</sequence>
<proteinExistence type="predicted"/>
<feature type="transmembrane region" description="Helical" evidence="1">
    <location>
        <begin position="25"/>
        <end position="45"/>
    </location>
</feature>
<evidence type="ECO:0000256" key="1">
    <source>
        <dbReference type="SAM" id="Phobius"/>
    </source>
</evidence>
<dbReference type="Proteomes" id="UP000430508">
    <property type="component" value="Chromosome"/>
</dbReference>
<keyword evidence="1" id="KW-0472">Membrane</keyword>
<keyword evidence="1" id="KW-0812">Transmembrane</keyword>
<evidence type="ECO:0000313" key="2">
    <source>
        <dbReference type="EMBL" id="QGZ99269.1"/>
    </source>
</evidence>
<protein>
    <submittedName>
        <fullName evidence="2">PrgI family protein</fullName>
    </submittedName>
</protein>
<dbReference type="Pfam" id="PF12666">
    <property type="entry name" value="PrgI"/>
    <property type="match status" value="1"/>
</dbReference>